<accession>A0A971CXI1</accession>
<evidence type="ECO:0000313" key="5">
    <source>
        <dbReference type="EMBL" id="NLT78984.1"/>
    </source>
</evidence>
<dbReference type="InterPro" id="IPR003439">
    <property type="entry name" value="ABC_transporter-like_ATP-bd"/>
</dbReference>
<sequence>MTLSIEHIAFSHSSTSILHDVSFSVPNGSLLALLGPNGAGKSTLAKIIARIHKPSDGSIRLGDANLLQIPRKQHARIVSYVPQSSSVPFELNVQESVMMGRTPYAGLRPRNKDYVIVDAAIRALSLEPLRKKNLSELSGGQAQRVLIARALAQEPEALILDEPTSALDLRYQVETLELVRSVSVERRIASIIVIHDLNMAAAYCDEVVLLDQGEVVRQGRPETVLTAETLSRIYGVDVEVRLRGEYPEIRPCSLISAKRRIPVESA</sequence>
<reference evidence="5" key="1">
    <citation type="journal article" date="2020" name="Biotechnol. Biofuels">
        <title>New insights from the biogas microbiome by comprehensive genome-resolved metagenomics of nearly 1600 species originating from multiple anaerobic digesters.</title>
        <authorList>
            <person name="Campanaro S."/>
            <person name="Treu L."/>
            <person name="Rodriguez-R L.M."/>
            <person name="Kovalovszki A."/>
            <person name="Ziels R.M."/>
            <person name="Maus I."/>
            <person name="Zhu X."/>
            <person name="Kougias P.G."/>
            <person name="Basile A."/>
            <person name="Luo G."/>
            <person name="Schluter A."/>
            <person name="Konstantinidis K.T."/>
            <person name="Angelidaki I."/>
        </authorList>
    </citation>
    <scope>NUCLEOTIDE SEQUENCE</scope>
    <source>
        <strain evidence="5">AS01afH2WH_6</strain>
    </source>
</reference>
<reference evidence="5" key="2">
    <citation type="submission" date="2020-01" db="EMBL/GenBank/DDBJ databases">
        <authorList>
            <person name="Campanaro S."/>
        </authorList>
    </citation>
    <scope>NUCLEOTIDE SEQUENCE</scope>
    <source>
        <strain evidence="5">AS01afH2WH_6</strain>
    </source>
</reference>
<dbReference type="SUPFAM" id="SSF52540">
    <property type="entry name" value="P-loop containing nucleoside triphosphate hydrolases"/>
    <property type="match status" value="1"/>
</dbReference>
<keyword evidence="2" id="KW-0547">Nucleotide-binding</keyword>
<dbReference type="RefSeq" id="WP_273172507.1">
    <property type="nucleotide sequence ID" value="NZ_JAAXZR010000007.1"/>
</dbReference>
<dbReference type="PROSITE" id="PS50893">
    <property type="entry name" value="ABC_TRANSPORTER_2"/>
    <property type="match status" value="1"/>
</dbReference>
<evidence type="ECO:0000256" key="3">
    <source>
        <dbReference type="ARBA" id="ARBA00022840"/>
    </source>
</evidence>
<feature type="domain" description="ABC transporter" evidence="4">
    <location>
        <begin position="3"/>
        <end position="237"/>
    </location>
</feature>
<keyword evidence="1" id="KW-0813">Transport</keyword>
<protein>
    <submittedName>
        <fullName evidence="5">ABC transporter ATP-binding protein</fullName>
    </submittedName>
</protein>
<proteinExistence type="predicted"/>
<dbReference type="InterPro" id="IPR027417">
    <property type="entry name" value="P-loop_NTPase"/>
</dbReference>
<dbReference type="PANTHER" id="PTHR42794:SF2">
    <property type="entry name" value="ABC TRANSPORTER ATP-BINDING PROTEIN"/>
    <property type="match status" value="1"/>
</dbReference>
<dbReference type="PANTHER" id="PTHR42794">
    <property type="entry name" value="HEMIN IMPORT ATP-BINDING PROTEIN HMUV"/>
    <property type="match status" value="1"/>
</dbReference>
<dbReference type="GO" id="GO:0005524">
    <property type="term" value="F:ATP binding"/>
    <property type="evidence" value="ECO:0007669"/>
    <property type="project" value="UniProtKB-KW"/>
</dbReference>
<dbReference type="InterPro" id="IPR017871">
    <property type="entry name" value="ABC_transporter-like_CS"/>
</dbReference>
<evidence type="ECO:0000256" key="2">
    <source>
        <dbReference type="ARBA" id="ARBA00022741"/>
    </source>
</evidence>
<dbReference type="Gene3D" id="3.40.50.300">
    <property type="entry name" value="P-loop containing nucleotide triphosphate hydrolases"/>
    <property type="match status" value="1"/>
</dbReference>
<dbReference type="CDD" id="cd03214">
    <property type="entry name" value="ABC_Iron-Siderophores_B12_Hemin"/>
    <property type="match status" value="1"/>
</dbReference>
<dbReference type="FunFam" id="3.40.50.300:FF:000134">
    <property type="entry name" value="Iron-enterobactin ABC transporter ATP-binding protein"/>
    <property type="match status" value="1"/>
</dbReference>
<name>A0A971CXI1_9BIFI</name>
<dbReference type="EMBL" id="JAAXZR010000007">
    <property type="protein sequence ID" value="NLT78984.1"/>
    <property type="molecule type" value="Genomic_DNA"/>
</dbReference>
<dbReference type="PROSITE" id="PS00211">
    <property type="entry name" value="ABC_TRANSPORTER_1"/>
    <property type="match status" value="1"/>
</dbReference>
<dbReference type="GO" id="GO:0016887">
    <property type="term" value="F:ATP hydrolysis activity"/>
    <property type="evidence" value="ECO:0007669"/>
    <property type="project" value="InterPro"/>
</dbReference>
<keyword evidence="3 5" id="KW-0067">ATP-binding</keyword>
<gene>
    <name evidence="5" type="ORF">GXW98_01685</name>
</gene>
<evidence type="ECO:0000256" key="1">
    <source>
        <dbReference type="ARBA" id="ARBA00022448"/>
    </source>
</evidence>
<dbReference type="AlphaFoldDB" id="A0A971CXI1"/>
<dbReference type="SMART" id="SM00382">
    <property type="entry name" value="AAA"/>
    <property type="match status" value="1"/>
</dbReference>
<dbReference type="Proteomes" id="UP000767327">
    <property type="component" value="Unassembled WGS sequence"/>
</dbReference>
<organism evidence="5 6">
    <name type="scientific">Bifidobacterium crudilactis</name>
    <dbReference type="NCBI Taxonomy" id="327277"/>
    <lineage>
        <taxon>Bacteria</taxon>
        <taxon>Bacillati</taxon>
        <taxon>Actinomycetota</taxon>
        <taxon>Actinomycetes</taxon>
        <taxon>Bifidobacteriales</taxon>
        <taxon>Bifidobacteriaceae</taxon>
        <taxon>Bifidobacterium</taxon>
    </lineage>
</organism>
<comment type="caution">
    <text evidence="5">The sequence shown here is derived from an EMBL/GenBank/DDBJ whole genome shotgun (WGS) entry which is preliminary data.</text>
</comment>
<evidence type="ECO:0000259" key="4">
    <source>
        <dbReference type="PROSITE" id="PS50893"/>
    </source>
</evidence>
<evidence type="ECO:0000313" key="6">
    <source>
        <dbReference type="Proteomes" id="UP000767327"/>
    </source>
</evidence>
<dbReference type="Pfam" id="PF00005">
    <property type="entry name" value="ABC_tran"/>
    <property type="match status" value="1"/>
</dbReference>
<dbReference type="InterPro" id="IPR003593">
    <property type="entry name" value="AAA+_ATPase"/>
</dbReference>